<evidence type="ECO:0000256" key="2">
    <source>
        <dbReference type="ARBA" id="ARBA00022540"/>
    </source>
</evidence>
<reference evidence="9" key="1">
    <citation type="journal article" date="2014" name="Int. J. Syst. Evol. Microbiol.">
        <title>Complete genome sequence of Corynebacterium casei LMG S-19264T (=DSM 44701T), isolated from a smear-ripened cheese.</title>
        <authorList>
            <consortium name="US DOE Joint Genome Institute (JGI-PGF)"/>
            <person name="Walter F."/>
            <person name="Albersmeier A."/>
            <person name="Kalinowski J."/>
            <person name="Ruckert C."/>
        </authorList>
    </citation>
    <scope>NUCLEOTIDE SEQUENCE</scope>
    <source>
        <strain evidence="9">CGMCC 1.14988</strain>
    </source>
</reference>
<organism evidence="9 10">
    <name type="scientific">Egicoccus halophilus</name>
    <dbReference type="NCBI Taxonomy" id="1670830"/>
    <lineage>
        <taxon>Bacteria</taxon>
        <taxon>Bacillati</taxon>
        <taxon>Actinomycetota</taxon>
        <taxon>Nitriliruptoria</taxon>
        <taxon>Egicoccales</taxon>
        <taxon>Egicoccaceae</taxon>
        <taxon>Egicoccus</taxon>
    </lineage>
</organism>
<keyword evidence="3 4" id="KW-0648">Protein biosynthesis</keyword>
<accession>A0A8J3AG59</accession>
<dbReference type="GO" id="GO:0003743">
    <property type="term" value="F:translation initiation factor activity"/>
    <property type="evidence" value="ECO:0007669"/>
    <property type="project" value="UniProtKB-UniRule"/>
</dbReference>
<evidence type="ECO:0000313" key="9">
    <source>
        <dbReference type="EMBL" id="GGI07476.1"/>
    </source>
</evidence>
<dbReference type="InterPro" id="IPR036788">
    <property type="entry name" value="T_IF-3_C_sf"/>
</dbReference>
<feature type="domain" description="Translation initiation factor 3 C-terminal" evidence="7">
    <location>
        <begin position="117"/>
        <end position="201"/>
    </location>
</feature>
<comment type="subunit">
    <text evidence="4">Monomer.</text>
</comment>
<feature type="compositionally biased region" description="Basic and acidic residues" evidence="6">
    <location>
        <begin position="233"/>
        <end position="243"/>
    </location>
</feature>
<comment type="subcellular location">
    <subcellularLocation>
        <location evidence="4">Cytoplasm</location>
    </subcellularLocation>
</comment>
<dbReference type="InterPro" id="IPR019814">
    <property type="entry name" value="Translation_initiation_fac_3_N"/>
</dbReference>
<dbReference type="InterPro" id="IPR001288">
    <property type="entry name" value="Translation_initiation_fac_3"/>
</dbReference>
<feature type="compositionally biased region" description="Low complexity" evidence="6">
    <location>
        <begin position="14"/>
        <end position="33"/>
    </location>
</feature>
<dbReference type="Proteomes" id="UP000650511">
    <property type="component" value="Unassembled WGS sequence"/>
</dbReference>
<sequence>MWPCPTHRPRRPGRPAARCTAGGGASTSRGGSSINEQQQRLNAEIKVPRVRLVDADGTQIGIVPLAQALRRAREQELDLVEVAPQADPPVCRIMDFGKNKYEQEQKEKEARKRQNQISVKEIKMRPKISDNDYGTKSGHVRRFLLDGSKVRASIMFRGREMSHTELGLRLLDRLAEDMSELATVEASPKVDGRNMVMVLAPVKPKPPKAEKPARTAGEPPATAGEPAATGEPAGRDGSADAPA</sequence>
<dbReference type="NCBIfam" id="TIGR00168">
    <property type="entry name" value="infC"/>
    <property type="match status" value="1"/>
</dbReference>
<dbReference type="PANTHER" id="PTHR10938:SF0">
    <property type="entry name" value="TRANSLATION INITIATION FACTOR IF-3, MITOCHONDRIAL"/>
    <property type="match status" value="1"/>
</dbReference>
<evidence type="ECO:0000256" key="1">
    <source>
        <dbReference type="ARBA" id="ARBA00005439"/>
    </source>
</evidence>
<feature type="compositionally biased region" description="Low complexity" evidence="6">
    <location>
        <begin position="215"/>
        <end position="232"/>
    </location>
</feature>
<evidence type="ECO:0000256" key="4">
    <source>
        <dbReference type="HAMAP-Rule" id="MF_00080"/>
    </source>
</evidence>
<dbReference type="GO" id="GO:0005829">
    <property type="term" value="C:cytosol"/>
    <property type="evidence" value="ECO:0007669"/>
    <property type="project" value="TreeGrafter"/>
</dbReference>
<evidence type="ECO:0000256" key="6">
    <source>
        <dbReference type="SAM" id="MobiDB-lite"/>
    </source>
</evidence>
<dbReference type="Gene3D" id="3.30.110.10">
    <property type="entry name" value="Translation initiation factor 3 (IF-3), C-terminal domain"/>
    <property type="match status" value="1"/>
</dbReference>
<dbReference type="GO" id="GO:0032790">
    <property type="term" value="P:ribosome disassembly"/>
    <property type="evidence" value="ECO:0007669"/>
    <property type="project" value="TreeGrafter"/>
</dbReference>
<protein>
    <recommendedName>
        <fullName evidence="4 5">Translation initiation factor IF-3</fullName>
    </recommendedName>
</protein>
<evidence type="ECO:0000256" key="5">
    <source>
        <dbReference type="NCBIfam" id="TIGR00168"/>
    </source>
</evidence>
<dbReference type="GO" id="GO:0043022">
    <property type="term" value="F:ribosome binding"/>
    <property type="evidence" value="ECO:0007669"/>
    <property type="project" value="UniProtKB-ARBA"/>
</dbReference>
<dbReference type="PANTHER" id="PTHR10938">
    <property type="entry name" value="TRANSLATION INITIATION FACTOR IF-3"/>
    <property type="match status" value="1"/>
</dbReference>
<proteinExistence type="inferred from homology"/>
<gene>
    <name evidence="4 9" type="primary">infC</name>
    <name evidence="9" type="ORF">GCM10011354_24290</name>
</gene>
<dbReference type="InterPro" id="IPR019815">
    <property type="entry name" value="Translation_initiation_fac_3_C"/>
</dbReference>
<feature type="region of interest" description="Disordered" evidence="6">
    <location>
        <begin position="202"/>
        <end position="243"/>
    </location>
</feature>
<dbReference type="HAMAP" id="MF_00080">
    <property type="entry name" value="IF_3"/>
    <property type="match status" value="1"/>
</dbReference>
<name>A0A8J3AG59_9ACTN</name>
<keyword evidence="2 4" id="KW-0396">Initiation factor</keyword>
<dbReference type="AlphaFoldDB" id="A0A8J3AG59"/>
<keyword evidence="10" id="KW-1185">Reference proteome</keyword>
<reference evidence="9" key="2">
    <citation type="submission" date="2020-09" db="EMBL/GenBank/DDBJ databases">
        <authorList>
            <person name="Sun Q."/>
            <person name="Zhou Y."/>
        </authorList>
    </citation>
    <scope>NUCLEOTIDE SEQUENCE</scope>
    <source>
        <strain evidence="9">CGMCC 1.14988</strain>
    </source>
</reference>
<dbReference type="Pfam" id="PF00707">
    <property type="entry name" value="IF3_C"/>
    <property type="match status" value="1"/>
</dbReference>
<dbReference type="FunFam" id="3.10.20.80:FF:000001">
    <property type="entry name" value="Translation initiation factor IF-3"/>
    <property type="match status" value="1"/>
</dbReference>
<evidence type="ECO:0000259" key="8">
    <source>
        <dbReference type="Pfam" id="PF05198"/>
    </source>
</evidence>
<dbReference type="SUPFAM" id="SSF54364">
    <property type="entry name" value="Translation initiation factor IF3, N-terminal domain"/>
    <property type="match status" value="1"/>
</dbReference>
<dbReference type="Gene3D" id="3.10.20.80">
    <property type="entry name" value="Translation initiation factor 3 (IF-3), N-terminal domain"/>
    <property type="match status" value="1"/>
</dbReference>
<dbReference type="OrthoDB" id="9806014at2"/>
<dbReference type="SUPFAM" id="SSF55200">
    <property type="entry name" value="Translation initiation factor IF3, C-terminal domain"/>
    <property type="match status" value="1"/>
</dbReference>
<evidence type="ECO:0000256" key="3">
    <source>
        <dbReference type="ARBA" id="ARBA00022917"/>
    </source>
</evidence>
<dbReference type="Pfam" id="PF05198">
    <property type="entry name" value="IF3_N"/>
    <property type="match status" value="1"/>
</dbReference>
<evidence type="ECO:0000259" key="7">
    <source>
        <dbReference type="Pfam" id="PF00707"/>
    </source>
</evidence>
<comment type="similarity">
    <text evidence="1 4">Belongs to the IF-3 family.</text>
</comment>
<comment type="function">
    <text evidence="4">IF-3 binds to the 30S ribosomal subunit and shifts the equilibrium between 70S ribosomes and their 50S and 30S subunits in favor of the free subunits, thus enhancing the availability of 30S subunits on which protein synthesis initiation begins.</text>
</comment>
<feature type="region of interest" description="Disordered" evidence="6">
    <location>
        <begin position="1"/>
        <end position="38"/>
    </location>
</feature>
<dbReference type="EMBL" id="BMHA01000008">
    <property type="protein sequence ID" value="GGI07476.1"/>
    <property type="molecule type" value="Genomic_DNA"/>
</dbReference>
<keyword evidence="4" id="KW-0963">Cytoplasm</keyword>
<comment type="caution">
    <text evidence="9">The sequence shown here is derived from an EMBL/GenBank/DDBJ whole genome shotgun (WGS) entry which is preliminary data.</text>
</comment>
<evidence type="ECO:0000313" key="10">
    <source>
        <dbReference type="Proteomes" id="UP000650511"/>
    </source>
</evidence>
<dbReference type="InterPro" id="IPR036787">
    <property type="entry name" value="T_IF-3_N_sf"/>
</dbReference>
<dbReference type="FunFam" id="3.30.110.10:FF:000001">
    <property type="entry name" value="Translation initiation factor IF-3"/>
    <property type="match status" value="1"/>
</dbReference>
<dbReference type="RefSeq" id="WP_130649868.1">
    <property type="nucleotide sequence ID" value="NZ_BMHA01000008.1"/>
</dbReference>
<feature type="domain" description="Translation initiation factor 3 N-terminal" evidence="8">
    <location>
        <begin position="42"/>
        <end position="110"/>
    </location>
</feature>
<dbReference type="GO" id="GO:0016020">
    <property type="term" value="C:membrane"/>
    <property type="evidence" value="ECO:0007669"/>
    <property type="project" value="TreeGrafter"/>
</dbReference>